<evidence type="ECO:0000256" key="2">
    <source>
        <dbReference type="SAM" id="Phobius"/>
    </source>
</evidence>
<protein>
    <submittedName>
        <fullName evidence="3">Uncharacterized protein</fullName>
    </submittedName>
</protein>
<dbReference type="EMBL" id="JACJSI010000274">
    <property type="protein sequence ID" value="MBD2535429.1"/>
    <property type="molecule type" value="Genomic_DNA"/>
</dbReference>
<keyword evidence="2" id="KW-0812">Transmembrane</keyword>
<dbReference type="RefSeq" id="WP_190946259.1">
    <property type="nucleotide sequence ID" value="NZ_JACJSI010000274.1"/>
</dbReference>
<gene>
    <name evidence="3" type="ORF">H6G97_40955</name>
</gene>
<keyword evidence="2" id="KW-0472">Membrane</keyword>
<name>A0ABR8E1H7_9NOSO</name>
<evidence type="ECO:0000313" key="4">
    <source>
        <dbReference type="Proteomes" id="UP000623440"/>
    </source>
</evidence>
<proteinExistence type="predicted"/>
<evidence type="ECO:0000256" key="1">
    <source>
        <dbReference type="SAM" id="MobiDB-lite"/>
    </source>
</evidence>
<feature type="compositionally biased region" description="Polar residues" evidence="1">
    <location>
        <begin position="19"/>
        <end position="41"/>
    </location>
</feature>
<comment type="caution">
    <text evidence="3">The sequence shown here is derived from an EMBL/GenBank/DDBJ whole genome shotgun (WGS) entry which is preliminary data.</text>
</comment>
<feature type="compositionally biased region" description="Polar residues" evidence="1">
    <location>
        <begin position="1"/>
        <end position="10"/>
    </location>
</feature>
<sequence>MQSPEAQTTKFESKAPLSKDTTSHIQPESKTEPTTQVQADSVLTREQLPNRGFRIALTLVTSVIILSVVAIYFGIIHP</sequence>
<feature type="region of interest" description="Disordered" evidence="1">
    <location>
        <begin position="1"/>
        <end position="43"/>
    </location>
</feature>
<organism evidence="3 4">
    <name type="scientific">Nostoc flagelliforme FACHB-838</name>
    <dbReference type="NCBI Taxonomy" id="2692904"/>
    <lineage>
        <taxon>Bacteria</taxon>
        <taxon>Bacillati</taxon>
        <taxon>Cyanobacteriota</taxon>
        <taxon>Cyanophyceae</taxon>
        <taxon>Nostocales</taxon>
        <taxon>Nostocaceae</taxon>
        <taxon>Nostoc</taxon>
    </lineage>
</organism>
<reference evidence="3 4" key="1">
    <citation type="journal article" date="2020" name="ISME J.">
        <title>Comparative genomics reveals insights into cyanobacterial evolution and habitat adaptation.</title>
        <authorList>
            <person name="Chen M.Y."/>
            <person name="Teng W.K."/>
            <person name="Zhao L."/>
            <person name="Hu C.X."/>
            <person name="Zhou Y.K."/>
            <person name="Han B.P."/>
            <person name="Song L.R."/>
            <person name="Shu W.S."/>
        </authorList>
    </citation>
    <scope>NUCLEOTIDE SEQUENCE [LARGE SCALE GENOMIC DNA]</scope>
    <source>
        <strain evidence="3 4">FACHB-838</strain>
    </source>
</reference>
<feature type="transmembrane region" description="Helical" evidence="2">
    <location>
        <begin position="55"/>
        <end position="75"/>
    </location>
</feature>
<accession>A0ABR8E1H7</accession>
<keyword evidence="4" id="KW-1185">Reference proteome</keyword>
<keyword evidence="2" id="KW-1133">Transmembrane helix</keyword>
<evidence type="ECO:0000313" key="3">
    <source>
        <dbReference type="EMBL" id="MBD2535429.1"/>
    </source>
</evidence>
<dbReference type="Proteomes" id="UP000623440">
    <property type="component" value="Unassembled WGS sequence"/>
</dbReference>